<comment type="catalytic activity">
    <reaction evidence="5">
        <text>[phosphate](n) + ATP = [phosphate](n+1) + ADP</text>
        <dbReference type="Rhea" id="RHEA:19573"/>
        <dbReference type="Rhea" id="RHEA-COMP:9859"/>
        <dbReference type="Rhea" id="RHEA-COMP:14280"/>
        <dbReference type="ChEBI" id="CHEBI:16838"/>
        <dbReference type="ChEBI" id="CHEBI:30616"/>
        <dbReference type="ChEBI" id="CHEBI:456216"/>
    </reaction>
    <physiologicalReaction direction="right-to-left" evidence="5">
        <dbReference type="Rhea" id="RHEA:19575"/>
    </physiologicalReaction>
</comment>
<sequence>MLKDDLIKRFRITDGKGFKLADIDPNDTAGLDIDKDDAKELLASGTKRLHALQERLYAEGRWSVLIVLQAMDAAGKDGMIEHVMSGINPQGCEVTSFKAPSTVELRHDFLWRTTCALPQRGHIGIFNRSYYEEVLVARVHPAILAKQNLPPALVKDDIWEERFDSIRDFERHLARNGTVVLKFFLHVSKGEQRRRLLERIDEPDKNWKFDAGDLAERKRWPDYMNAYEEAIAGTAAKHAPWYVVPADNKWFSRLVVAAAVADKLEELDPQFPKLDAEARETMKRARVELASEGNGSGGGKHKS</sequence>
<comment type="similarity">
    <text evidence="1">Belongs to the polyphosphate kinase 2 (PPK2) family. Class I subfamily.</text>
</comment>
<keyword evidence="2" id="KW-0808">Transferase</keyword>
<proteinExistence type="inferred from homology"/>
<dbReference type="SUPFAM" id="SSF52540">
    <property type="entry name" value="P-loop containing nucleoside triphosphate hydrolases"/>
    <property type="match status" value="1"/>
</dbReference>
<name>A0ABU3SD54_9HYPH</name>
<keyword evidence="8" id="KW-1185">Reference proteome</keyword>
<gene>
    <name evidence="7" type="ORF">RKE40_22725</name>
</gene>
<dbReference type="InterPro" id="IPR022300">
    <property type="entry name" value="PPK2-rel_1"/>
</dbReference>
<keyword evidence="4" id="KW-0066">ATP synthesis</keyword>
<dbReference type="Pfam" id="PF03976">
    <property type="entry name" value="PPK2"/>
    <property type="match status" value="1"/>
</dbReference>
<organism evidence="7 8">
    <name type="scientific">Bosea rubneri</name>
    <dbReference type="NCBI Taxonomy" id="3075434"/>
    <lineage>
        <taxon>Bacteria</taxon>
        <taxon>Pseudomonadati</taxon>
        <taxon>Pseudomonadota</taxon>
        <taxon>Alphaproteobacteria</taxon>
        <taxon>Hyphomicrobiales</taxon>
        <taxon>Boseaceae</taxon>
        <taxon>Bosea</taxon>
    </lineage>
</organism>
<dbReference type="PIRSF" id="PIRSF028756">
    <property type="entry name" value="PPK2_prd"/>
    <property type="match status" value="1"/>
</dbReference>
<dbReference type="GO" id="GO:0016301">
    <property type="term" value="F:kinase activity"/>
    <property type="evidence" value="ECO:0007669"/>
    <property type="project" value="UniProtKB-KW"/>
</dbReference>
<evidence type="ECO:0000256" key="2">
    <source>
        <dbReference type="ARBA" id="ARBA00022679"/>
    </source>
</evidence>
<evidence type="ECO:0000256" key="1">
    <source>
        <dbReference type="ARBA" id="ARBA00009924"/>
    </source>
</evidence>
<evidence type="ECO:0000313" key="8">
    <source>
        <dbReference type="Proteomes" id="UP001254257"/>
    </source>
</evidence>
<evidence type="ECO:0000256" key="5">
    <source>
        <dbReference type="ARBA" id="ARBA00024500"/>
    </source>
</evidence>
<dbReference type="InterPro" id="IPR027417">
    <property type="entry name" value="P-loop_NTPase"/>
</dbReference>
<evidence type="ECO:0000256" key="4">
    <source>
        <dbReference type="ARBA" id="ARBA00023310"/>
    </source>
</evidence>
<keyword evidence="3 7" id="KW-0418">Kinase</keyword>
<accession>A0ABU3SD54</accession>
<dbReference type="PANTHER" id="PTHR34383">
    <property type="entry name" value="POLYPHOSPHATE:AMP PHOSPHOTRANSFERASE-RELATED"/>
    <property type="match status" value="1"/>
</dbReference>
<dbReference type="Gene3D" id="3.40.50.300">
    <property type="entry name" value="P-loop containing nucleotide triphosphate hydrolases"/>
    <property type="match status" value="1"/>
</dbReference>
<dbReference type="Proteomes" id="UP001254257">
    <property type="component" value="Unassembled WGS sequence"/>
</dbReference>
<evidence type="ECO:0000256" key="3">
    <source>
        <dbReference type="ARBA" id="ARBA00022777"/>
    </source>
</evidence>
<comment type="caution">
    <text evidence="7">The sequence shown here is derived from an EMBL/GenBank/DDBJ whole genome shotgun (WGS) entry which is preliminary data.</text>
</comment>
<dbReference type="PANTHER" id="PTHR34383:SF3">
    <property type="entry name" value="POLYPHOSPHATE:AMP PHOSPHOTRANSFERASE"/>
    <property type="match status" value="1"/>
</dbReference>
<dbReference type="RefSeq" id="WP_316020485.1">
    <property type="nucleotide sequence ID" value="NZ_JAWDID010000047.1"/>
</dbReference>
<dbReference type="InterPro" id="IPR016898">
    <property type="entry name" value="Polyphosphate_phosphotransfera"/>
</dbReference>
<dbReference type="EMBL" id="JAWDID010000047">
    <property type="protein sequence ID" value="MDU0342723.1"/>
    <property type="molecule type" value="Genomic_DNA"/>
</dbReference>
<reference evidence="7 8" key="1">
    <citation type="submission" date="2023-09" db="EMBL/GenBank/DDBJ databases">
        <title>Whole genome shotgun sequencing (WGS) of Bosea sp. ZW T0_25, isolated from stored onions (Allium cepa).</title>
        <authorList>
            <person name="Stoll D.A."/>
            <person name="Huch M."/>
        </authorList>
    </citation>
    <scope>NUCLEOTIDE SEQUENCE [LARGE SCALE GENOMIC DNA]</scope>
    <source>
        <strain evidence="7 8">ZW T0_25</strain>
    </source>
</reference>
<evidence type="ECO:0000313" key="7">
    <source>
        <dbReference type="EMBL" id="MDU0342723.1"/>
    </source>
</evidence>
<evidence type="ECO:0000259" key="6">
    <source>
        <dbReference type="Pfam" id="PF03976"/>
    </source>
</evidence>
<dbReference type="InterPro" id="IPR022488">
    <property type="entry name" value="PPK2-related"/>
</dbReference>
<dbReference type="NCBIfam" id="TIGR03709">
    <property type="entry name" value="PPK2_rel_1"/>
    <property type="match status" value="1"/>
</dbReference>
<feature type="domain" description="Polyphosphate kinase-2-related" evidence="6">
    <location>
        <begin position="33"/>
        <end position="270"/>
    </location>
</feature>
<protein>
    <submittedName>
        <fullName evidence="7">Polyphosphate kinase 2 family protein</fullName>
    </submittedName>
</protein>